<protein>
    <submittedName>
        <fullName evidence="10">Acyl-CoA dehydrogenase family protein</fullName>
        <ecNumber evidence="10">1.-.-.-</ecNumber>
    </submittedName>
</protein>
<sequence>MDFSLDDEQRAIRDTARAFIRKEVVPLEHELLRRERAGQPGIERAELRELQLKARKFGFWGLATPAEHGGMDLPALMQSLIWTEVGHTLVPFRFGGEADNILFHANAAQQDEFLRPTIEGERISCFAITEPGAGSDAANIKLSARKDGDDWILNGEKTFITNGNDADFAIVVAVTDKDKGVRGGGTTAFLVDRAMGWTSEFIATMGPGGPASLVFDDVRVPSRNILGELGQGFELGMKWIGKGRYIIPSHALGIGERALQMAVDYANTRVTFGKPIGENQAIQWMIADAETELEAARWLVLRAAWTVDQGLDPRHSSSMAKLYGAGMINRLVDRVMQIHGGMGYTRELPIERWYRQVRLLRIYEGTDEMQRLIISRDLLRGYTKIGGHLA</sequence>
<reference evidence="11" key="1">
    <citation type="journal article" date="2019" name="Int. J. Syst. Evol. Microbiol.">
        <title>The Global Catalogue of Microorganisms (GCM) 10K type strain sequencing project: providing services to taxonomists for standard genome sequencing and annotation.</title>
        <authorList>
            <consortium name="The Broad Institute Genomics Platform"/>
            <consortium name="The Broad Institute Genome Sequencing Center for Infectious Disease"/>
            <person name="Wu L."/>
            <person name="Ma J."/>
        </authorList>
    </citation>
    <scope>NUCLEOTIDE SEQUENCE [LARGE SCALE GENOMIC DNA]</scope>
    <source>
        <strain evidence="11">CGMCC 1.9106</strain>
    </source>
</reference>
<evidence type="ECO:0000256" key="4">
    <source>
        <dbReference type="ARBA" id="ARBA00022827"/>
    </source>
</evidence>
<name>A0ABW2HC62_9ACTN</name>
<evidence type="ECO:0000313" key="10">
    <source>
        <dbReference type="EMBL" id="MFC7247903.1"/>
    </source>
</evidence>
<dbReference type="RefSeq" id="WP_376810592.1">
    <property type="nucleotide sequence ID" value="NZ_JBHTAC010000068.1"/>
</dbReference>
<organism evidence="10 11">
    <name type="scientific">Catellatospora aurea</name>
    <dbReference type="NCBI Taxonomy" id="1337874"/>
    <lineage>
        <taxon>Bacteria</taxon>
        <taxon>Bacillati</taxon>
        <taxon>Actinomycetota</taxon>
        <taxon>Actinomycetes</taxon>
        <taxon>Micromonosporales</taxon>
        <taxon>Micromonosporaceae</taxon>
        <taxon>Catellatospora</taxon>
    </lineage>
</organism>
<comment type="similarity">
    <text evidence="2 6">Belongs to the acyl-CoA dehydrogenase family.</text>
</comment>
<keyword evidence="11" id="KW-1185">Reference proteome</keyword>
<comment type="caution">
    <text evidence="10">The sequence shown here is derived from an EMBL/GenBank/DDBJ whole genome shotgun (WGS) entry which is preliminary data.</text>
</comment>
<dbReference type="Gene3D" id="1.20.140.10">
    <property type="entry name" value="Butyryl-CoA Dehydrogenase, subunit A, domain 3"/>
    <property type="match status" value="1"/>
</dbReference>
<dbReference type="InterPro" id="IPR013786">
    <property type="entry name" value="AcylCoA_DH/ox_N"/>
</dbReference>
<dbReference type="InterPro" id="IPR050741">
    <property type="entry name" value="Acyl-CoA_dehydrogenase"/>
</dbReference>
<dbReference type="Pfam" id="PF02770">
    <property type="entry name" value="Acyl-CoA_dh_M"/>
    <property type="match status" value="1"/>
</dbReference>
<proteinExistence type="inferred from homology"/>
<keyword evidence="5 6" id="KW-0560">Oxidoreductase</keyword>
<evidence type="ECO:0000256" key="1">
    <source>
        <dbReference type="ARBA" id="ARBA00001974"/>
    </source>
</evidence>
<dbReference type="InterPro" id="IPR009075">
    <property type="entry name" value="AcylCo_DH/oxidase_C"/>
</dbReference>
<keyword evidence="3 6" id="KW-0285">Flavoprotein</keyword>
<dbReference type="InterPro" id="IPR006091">
    <property type="entry name" value="Acyl-CoA_Oxase/DH_mid-dom"/>
</dbReference>
<evidence type="ECO:0000256" key="6">
    <source>
        <dbReference type="RuleBase" id="RU362125"/>
    </source>
</evidence>
<dbReference type="InterPro" id="IPR036250">
    <property type="entry name" value="AcylCo_DH-like_C"/>
</dbReference>
<evidence type="ECO:0000256" key="2">
    <source>
        <dbReference type="ARBA" id="ARBA00009347"/>
    </source>
</evidence>
<evidence type="ECO:0000259" key="9">
    <source>
        <dbReference type="Pfam" id="PF02771"/>
    </source>
</evidence>
<dbReference type="InterPro" id="IPR046373">
    <property type="entry name" value="Acyl-CoA_Oxase/DH_mid-dom_sf"/>
</dbReference>
<feature type="domain" description="Acyl-CoA oxidase/dehydrogenase middle" evidence="8">
    <location>
        <begin position="125"/>
        <end position="208"/>
    </location>
</feature>
<evidence type="ECO:0000259" key="8">
    <source>
        <dbReference type="Pfam" id="PF02770"/>
    </source>
</evidence>
<dbReference type="Pfam" id="PF02771">
    <property type="entry name" value="Acyl-CoA_dh_N"/>
    <property type="match status" value="1"/>
</dbReference>
<dbReference type="Gene3D" id="2.40.110.10">
    <property type="entry name" value="Butyryl-CoA Dehydrogenase, subunit A, domain 2"/>
    <property type="match status" value="1"/>
</dbReference>
<dbReference type="Pfam" id="PF00441">
    <property type="entry name" value="Acyl-CoA_dh_1"/>
    <property type="match status" value="1"/>
</dbReference>
<evidence type="ECO:0000256" key="3">
    <source>
        <dbReference type="ARBA" id="ARBA00022630"/>
    </source>
</evidence>
<accession>A0ABW2HC62</accession>
<dbReference type="EC" id="1.-.-.-" evidence="10"/>
<feature type="domain" description="Acyl-CoA dehydrogenase/oxidase N-terminal" evidence="9">
    <location>
        <begin position="7"/>
        <end position="121"/>
    </location>
</feature>
<dbReference type="InterPro" id="IPR037069">
    <property type="entry name" value="AcylCoA_DH/ox_N_sf"/>
</dbReference>
<feature type="domain" description="Acyl-CoA dehydrogenase/oxidase C-terminal" evidence="7">
    <location>
        <begin position="230"/>
        <end position="378"/>
    </location>
</feature>
<evidence type="ECO:0000256" key="5">
    <source>
        <dbReference type="ARBA" id="ARBA00023002"/>
    </source>
</evidence>
<dbReference type="PANTHER" id="PTHR48083">
    <property type="entry name" value="MEDIUM-CHAIN SPECIFIC ACYL-COA DEHYDROGENASE, MITOCHONDRIAL-RELATED"/>
    <property type="match status" value="1"/>
</dbReference>
<gene>
    <name evidence="10" type="ORF">ACFQO7_36030</name>
</gene>
<dbReference type="InterPro" id="IPR009100">
    <property type="entry name" value="AcylCoA_DH/oxidase_NM_dom_sf"/>
</dbReference>
<dbReference type="PANTHER" id="PTHR48083:SF2">
    <property type="entry name" value="MEDIUM-CHAIN SPECIFIC ACYL-COA DEHYDROGENASE, MITOCHONDRIAL"/>
    <property type="match status" value="1"/>
</dbReference>
<dbReference type="Proteomes" id="UP001596392">
    <property type="component" value="Unassembled WGS sequence"/>
</dbReference>
<evidence type="ECO:0000313" key="11">
    <source>
        <dbReference type="Proteomes" id="UP001596392"/>
    </source>
</evidence>
<dbReference type="SUPFAM" id="SSF47203">
    <property type="entry name" value="Acyl-CoA dehydrogenase C-terminal domain-like"/>
    <property type="match status" value="1"/>
</dbReference>
<evidence type="ECO:0000259" key="7">
    <source>
        <dbReference type="Pfam" id="PF00441"/>
    </source>
</evidence>
<dbReference type="EMBL" id="JBHTAC010000068">
    <property type="protein sequence ID" value="MFC7247903.1"/>
    <property type="molecule type" value="Genomic_DNA"/>
</dbReference>
<dbReference type="Gene3D" id="1.10.540.10">
    <property type="entry name" value="Acyl-CoA dehydrogenase/oxidase, N-terminal domain"/>
    <property type="match status" value="1"/>
</dbReference>
<comment type="cofactor">
    <cofactor evidence="1 6">
        <name>FAD</name>
        <dbReference type="ChEBI" id="CHEBI:57692"/>
    </cofactor>
</comment>
<dbReference type="SUPFAM" id="SSF56645">
    <property type="entry name" value="Acyl-CoA dehydrogenase NM domain-like"/>
    <property type="match status" value="1"/>
</dbReference>
<dbReference type="GO" id="GO:0016491">
    <property type="term" value="F:oxidoreductase activity"/>
    <property type="evidence" value="ECO:0007669"/>
    <property type="project" value="UniProtKB-KW"/>
</dbReference>
<keyword evidence="4 6" id="KW-0274">FAD</keyword>